<keyword evidence="1" id="KW-0732">Signal</keyword>
<dbReference type="EMBL" id="CAQQ02118282">
    <property type="status" value="NOT_ANNOTATED_CDS"/>
    <property type="molecule type" value="Genomic_DNA"/>
</dbReference>
<protein>
    <recommendedName>
        <fullName evidence="4">Protein TsetseEP domain-containing protein</fullName>
    </recommendedName>
</protein>
<organism evidence="2 3">
    <name type="scientific">Megaselia scalaris</name>
    <name type="common">Humpbacked fly</name>
    <name type="synonym">Phora scalaris</name>
    <dbReference type="NCBI Taxonomy" id="36166"/>
    <lineage>
        <taxon>Eukaryota</taxon>
        <taxon>Metazoa</taxon>
        <taxon>Ecdysozoa</taxon>
        <taxon>Arthropoda</taxon>
        <taxon>Hexapoda</taxon>
        <taxon>Insecta</taxon>
        <taxon>Pterygota</taxon>
        <taxon>Neoptera</taxon>
        <taxon>Endopterygota</taxon>
        <taxon>Diptera</taxon>
        <taxon>Brachycera</taxon>
        <taxon>Muscomorpha</taxon>
        <taxon>Platypezoidea</taxon>
        <taxon>Phoridae</taxon>
        <taxon>Megaseliini</taxon>
        <taxon>Megaselia</taxon>
    </lineage>
</organism>
<keyword evidence="3" id="KW-1185">Reference proteome</keyword>
<evidence type="ECO:0008006" key="4">
    <source>
        <dbReference type="Google" id="ProtNLM"/>
    </source>
</evidence>
<feature type="chain" id="PRO_5004577706" description="Protein TsetseEP domain-containing protein" evidence="1">
    <location>
        <begin position="20"/>
        <end position="213"/>
    </location>
</feature>
<dbReference type="EnsemblMetazoa" id="MESCA008158-RA">
    <property type="protein sequence ID" value="MESCA008158-PA"/>
    <property type="gene ID" value="MESCA008158"/>
</dbReference>
<dbReference type="AlphaFoldDB" id="T1GWI1"/>
<evidence type="ECO:0000313" key="2">
    <source>
        <dbReference type="EnsemblMetazoa" id="MESCA008158-PA"/>
    </source>
</evidence>
<accession>T1GWI1</accession>
<dbReference type="HOGENOM" id="CLU_103919_0_0_1"/>
<evidence type="ECO:0000256" key="1">
    <source>
        <dbReference type="SAM" id="SignalP"/>
    </source>
</evidence>
<name>T1GWI1_MEGSC</name>
<evidence type="ECO:0000313" key="3">
    <source>
        <dbReference type="Proteomes" id="UP000015102"/>
    </source>
</evidence>
<proteinExistence type="predicted"/>
<reference evidence="3" key="1">
    <citation type="submission" date="2013-02" db="EMBL/GenBank/DDBJ databases">
        <authorList>
            <person name="Hughes D."/>
        </authorList>
    </citation>
    <scope>NUCLEOTIDE SEQUENCE</scope>
    <source>
        <strain>Durham</strain>
        <strain evidence="3">NC isolate 2 -- Noor lab</strain>
    </source>
</reference>
<reference evidence="2" key="2">
    <citation type="submission" date="2015-06" db="UniProtKB">
        <authorList>
            <consortium name="EnsemblMetazoa"/>
        </authorList>
    </citation>
    <scope>IDENTIFICATION</scope>
</reference>
<dbReference type="Proteomes" id="UP000015102">
    <property type="component" value="Unassembled WGS sequence"/>
</dbReference>
<feature type="signal peptide" evidence="1">
    <location>
        <begin position="1"/>
        <end position="19"/>
    </location>
</feature>
<sequence>MNSLVIACVLGLFAAPILAAPMAKLPNNLYYIVNLTVAENDARIDYYDAQLILNNKLIANTLRIDGTNVTNRPFLNFTSPNCVIEYGRLPELSMFQGSINDCIRIASKAGDGLFSSVTNSLKQARKENDYMKRTINTCTINYTGYNLTICVNDNLQIGKNKVWNLLYGADRGIEIALDKFDDIGRQAMECTFNVGDKLSREIEAVKYAVDQCK</sequence>